<dbReference type="EMBL" id="MU070852">
    <property type="protein sequence ID" value="KAF5826532.1"/>
    <property type="molecule type" value="Genomic_DNA"/>
</dbReference>
<evidence type="ECO:0000313" key="3">
    <source>
        <dbReference type="Proteomes" id="UP000815325"/>
    </source>
</evidence>
<organism evidence="2 3">
    <name type="scientific">Dunaliella salina</name>
    <name type="common">Green alga</name>
    <name type="synonym">Protococcus salinus</name>
    <dbReference type="NCBI Taxonomy" id="3046"/>
    <lineage>
        <taxon>Eukaryota</taxon>
        <taxon>Viridiplantae</taxon>
        <taxon>Chlorophyta</taxon>
        <taxon>core chlorophytes</taxon>
        <taxon>Chlorophyceae</taxon>
        <taxon>CS clade</taxon>
        <taxon>Chlamydomonadales</taxon>
        <taxon>Dunaliellaceae</taxon>
        <taxon>Dunaliella</taxon>
    </lineage>
</organism>
<feature type="compositionally biased region" description="Basic and acidic residues" evidence="1">
    <location>
        <begin position="35"/>
        <end position="44"/>
    </location>
</feature>
<name>A0ABQ7FVW9_DUNSA</name>
<proteinExistence type="predicted"/>
<reference evidence="2" key="1">
    <citation type="submission" date="2017-08" db="EMBL/GenBank/DDBJ databases">
        <authorList>
            <person name="Polle J.E."/>
            <person name="Barry K."/>
            <person name="Cushman J."/>
            <person name="Schmutz J."/>
            <person name="Tran D."/>
            <person name="Hathwaick L.T."/>
            <person name="Yim W.C."/>
            <person name="Jenkins J."/>
            <person name="Mckie-Krisberg Z.M."/>
            <person name="Prochnik S."/>
            <person name="Lindquist E."/>
            <person name="Dockter R.B."/>
            <person name="Adam C."/>
            <person name="Molina H."/>
            <person name="Bunkerborg J."/>
            <person name="Jin E."/>
            <person name="Buchheim M."/>
            <person name="Magnuson J."/>
        </authorList>
    </citation>
    <scope>NUCLEOTIDE SEQUENCE</scope>
    <source>
        <strain evidence="2">CCAP 19/18</strain>
    </source>
</reference>
<feature type="compositionally biased region" description="Polar residues" evidence="1">
    <location>
        <begin position="1"/>
        <end position="33"/>
    </location>
</feature>
<evidence type="ECO:0000313" key="2">
    <source>
        <dbReference type="EMBL" id="KAF5826532.1"/>
    </source>
</evidence>
<comment type="caution">
    <text evidence="2">The sequence shown here is derived from an EMBL/GenBank/DDBJ whole genome shotgun (WGS) entry which is preliminary data.</text>
</comment>
<gene>
    <name evidence="2" type="ORF">DUNSADRAFT_2794</name>
</gene>
<evidence type="ECO:0008006" key="4">
    <source>
        <dbReference type="Google" id="ProtNLM"/>
    </source>
</evidence>
<dbReference type="Proteomes" id="UP000815325">
    <property type="component" value="Unassembled WGS sequence"/>
</dbReference>
<protein>
    <recommendedName>
        <fullName evidence="4">Encoded protein</fullName>
    </recommendedName>
</protein>
<accession>A0ABQ7FVW9</accession>
<keyword evidence="3" id="KW-1185">Reference proteome</keyword>
<sequence>MHMEYKTQNYSQPAPSPGLQNPVQTNTFGQVQKSCEAKQEDRRQPPPPPTSLHDPYPAHNRLVIASKSLPQASNLPPMSYFPFHGFDCLSTKSTPSLASKQEGHAQEAYPRAQTYTLKCALPQGYYTISLTKKRAESLNSWTDLNPDPEKAAPGPQLQVAHTGVKIPNKKCPGAGPCSIGPVW</sequence>
<evidence type="ECO:0000256" key="1">
    <source>
        <dbReference type="SAM" id="MobiDB-lite"/>
    </source>
</evidence>
<feature type="region of interest" description="Disordered" evidence="1">
    <location>
        <begin position="1"/>
        <end position="57"/>
    </location>
</feature>